<gene>
    <name evidence="1" type="ORF">GGI25_001919</name>
</gene>
<dbReference type="EMBL" id="JANBTW010000016">
    <property type="protein sequence ID" value="KAJ2678930.1"/>
    <property type="molecule type" value="Genomic_DNA"/>
</dbReference>
<evidence type="ECO:0000313" key="2">
    <source>
        <dbReference type="Proteomes" id="UP001151518"/>
    </source>
</evidence>
<reference evidence="1" key="1">
    <citation type="submission" date="2022-07" db="EMBL/GenBank/DDBJ databases">
        <title>Phylogenomic reconstructions and comparative analyses of Kickxellomycotina fungi.</title>
        <authorList>
            <person name="Reynolds N.K."/>
            <person name="Stajich J.E."/>
            <person name="Barry K."/>
            <person name="Grigoriev I.V."/>
            <person name="Crous P."/>
            <person name="Smith M.E."/>
        </authorList>
    </citation>
    <scope>NUCLEOTIDE SEQUENCE</scope>
    <source>
        <strain evidence="1">NRRL 3115</strain>
    </source>
</reference>
<name>A0A9W8G9Z1_9FUNG</name>
<dbReference type="Proteomes" id="UP001151518">
    <property type="component" value="Unassembled WGS sequence"/>
</dbReference>
<evidence type="ECO:0000313" key="1">
    <source>
        <dbReference type="EMBL" id="KAJ2678930.1"/>
    </source>
</evidence>
<comment type="caution">
    <text evidence="1">The sequence shown here is derived from an EMBL/GenBank/DDBJ whole genome shotgun (WGS) entry which is preliminary data.</text>
</comment>
<proteinExistence type="predicted"/>
<dbReference type="AlphaFoldDB" id="A0A9W8G9Z1"/>
<protein>
    <submittedName>
        <fullName evidence="1">Uncharacterized protein</fullName>
    </submittedName>
</protein>
<organism evidence="1 2">
    <name type="scientific">Coemansia spiralis</name>
    <dbReference type="NCBI Taxonomy" id="417178"/>
    <lineage>
        <taxon>Eukaryota</taxon>
        <taxon>Fungi</taxon>
        <taxon>Fungi incertae sedis</taxon>
        <taxon>Zoopagomycota</taxon>
        <taxon>Kickxellomycotina</taxon>
        <taxon>Kickxellomycetes</taxon>
        <taxon>Kickxellales</taxon>
        <taxon>Kickxellaceae</taxon>
        <taxon>Coemansia</taxon>
    </lineage>
</organism>
<sequence length="64" mass="7112">MSYLTPLSDNLIGTLNEDAFVTVYCLFDRISNDSSLNSTLLDTILNSMGVHKEDFVKFAVFMGS</sequence>
<accession>A0A9W8G9Z1</accession>